<dbReference type="AlphaFoldDB" id="A0A8B8M5J6"/>
<keyword evidence="1" id="KW-1185">Reference proteome</keyword>
<reference evidence="2" key="2">
    <citation type="submission" date="2025-08" db="UniProtKB">
        <authorList>
            <consortium name="RefSeq"/>
        </authorList>
    </citation>
    <scope>IDENTIFICATION</scope>
    <source>
        <tissue evidence="2">Young leaves</tissue>
    </source>
</reference>
<reference evidence="1" key="1">
    <citation type="journal article" date="2019" name="Toxins">
        <title>Detection of Abrin-Like and Prepropulchellin-Like Toxin Genes and Transcripts Using Whole Genome Sequencing and Full-Length Transcript Sequencing of Abrus precatorius.</title>
        <authorList>
            <person name="Hovde B.T."/>
            <person name="Daligault H.E."/>
            <person name="Hanschen E.R."/>
            <person name="Kunde Y.A."/>
            <person name="Johnson M.B."/>
            <person name="Starkenburg S.R."/>
            <person name="Johnson S.L."/>
        </authorList>
    </citation>
    <scope>NUCLEOTIDE SEQUENCE [LARGE SCALE GENOMIC DNA]</scope>
</reference>
<evidence type="ECO:0000313" key="2">
    <source>
        <dbReference type="RefSeq" id="XP_027363248.1"/>
    </source>
</evidence>
<sequence>MGNCLVLQENMVRIVKSDGKVLEYKTPIKVHHVLKQFSGHAICDSLPLQHHLHPNTRLLNGQLYYLVPLPRPSPKASKKKVSFAEPEVQGGVIRVKLVISKQELKEIQGKGGISVNELLSLVQREKGMDVVDVCEKYHHRSQGWKPTLDTIPELTA</sequence>
<accession>A0A8B8M5J6</accession>
<dbReference type="PANTHER" id="PTHR33148">
    <property type="entry name" value="PLASTID MOVEMENT IMPAIRED PROTEIN-RELATED"/>
    <property type="match status" value="1"/>
</dbReference>
<dbReference type="GeneID" id="113870904"/>
<dbReference type="RefSeq" id="XP_027363248.1">
    <property type="nucleotide sequence ID" value="XM_027507447.1"/>
</dbReference>
<dbReference type="InterPro" id="IPR025322">
    <property type="entry name" value="PADRE_dom"/>
</dbReference>
<proteinExistence type="predicted"/>
<dbReference type="Pfam" id="PF14009">
    <property type="entry name" value="PADRE"/>
    <property type="match status" value="1"/>
</dbReference>
<dbReference type="PANTHER" id="PTHR33148:SF46">
    <property type="entry name" value="EMB|CAB85509.1"/>
    <property type="match status" value="1"/>
</dbReference>
<protein>
    <submittedName>
        <fullName evidence="2">Uncharacterized protein LOC113870904</fullName>
    </submittedName>
</protein>
<name>A0A8B8M5J6_ABRPR</name>
<gene>
    <name evidence="2" type="primary">LOC113870904</name>
</gene>
<evidence type="ECO:0000313" key="1">
    <source>
        <dbReference type="Proteomes" id="UP000694853"/>
    </source>
</evidence>
<organism evidence="1 2">
    <name type="scientific">Abrus precatorius</name>
    <name type="common">Indian licorice</name>
    <name type="synonym">Glycine abrus</name>
    <dbReference type="NCBI Taxonomy" id="3816"/>
    <lineage>
        <taxon>Eukaryota</taxon>
        <taxon>Viridiplantae</taxon>
        <taxon>Streptophyta</taxon>
        <taxon>Embryophyta</taxon>
        <taxon>Tracheophyta</taxon>
        <taxon>Spermatophyta</taxon>
        <taxon>Magnoliopsida</taxon>
        <taxon>eudicotyledons</taxon>
        <taxon>Gunneridae</taxon>
        <taxon>Pentapetalae</taxon>
        <taxon>rosids</taxon>
        <taxon>fabids</taxon>
        <taxon>Fabales</taxon>
        <taxon>Fabaceae</taxon>
        <taxon>Papilionoideae</taxon>
        <taxon>50 kb inversion clade</taxon>
        <taxon>NPAAA clade</taxon>
        <taxon>indigoferoid/millettioid clade</taxon>
        <taxon>Abreae</taxon>
        <taxon>Abrus</taxon>
    </lineage>
</organism>
<dbReference type="OrthoDB" id="1688863at2759"/>
<dbReference type="Proteomes" id="UP000694853">
    <property type="component" value="Unplaced"/>
</dbReference>
<dbReference type="KEGG" id="aprc:113870904"/>